<sequence>MKKNNKKKSTNCLIICHGKSEYLLANYLKSNLRIPAKIVSDKNGKKSIQINSLKNLFSGKYFKSKNILENHYGLNINENFKIFIIMDTDDCNKEEALNYKNKSMFKNYWFYKFVIPIYNEPNIENVIKSSNLSAMKNKTDVHRIFPIDDNINKIESIIFVSSKL</sequence>
<accession>A0AAE5QVT7</accession>
<proteinExistence type="predicted"/>
<dbReference type="RefSeq" id="WP_099812021.1">
    <property type="nucleotide sequence ID" value="NZ_PEJG01000152.1"/>
</dbReference>
<evidence type="ECO:0000313" key="2">
    <source>
        <dbReference type="Proteomes" id="UP000228502"/>
    </source>
</evidence>
<reference evidence="1 2" key="1">
    <citation type="submission" date="2017-10" db="EMBL/GenBank/DDBJ databases">
        <title>genome sequences of Staph epi in chlorhexidine trial.</title>
        <authorList>
            <person name="Greninger A.L."/>
            <person name="Addetia A."/>
            <person name="Qin X."/>
            <person name="Zerr D."/>
        </authorList>
    </citation>
    <scope>NUCLEOTIDE SEQUENCE [LARGE SCALE GENOMIC DNA]</scope>
    <source>
        <strain evidence="1 2">SCH-17</strain>
    </source>
</reference>
<dbReference type="EMBL" id="PEJG01000152">
    <property type="protein sequence ID" value="PIH08908.1"/>
    <property type="molecule type" value="Genomic_DNA"/>
</dbReference>
<gene>
    <name evidence="1" type="ORF">CTJ08_13945</name>
</gene>
<dbReference type="Proteomes" id="UP000228502">
    <property type="component" value="Unassembled WGS sequence"/>
</dbReference>
<dbReference type="AlphaFoldDB" id="A0AAE5QVT7"/>
<name>A0AAE5QVT7_STAEP</name>
<protein>
    <submittedName>
        <fullName evidence="1">Uncharacterized protein</fullName>
    </submittedName>
</protein>
<evidence type="ECO:0000313" key="1">
    <source>
        <dbReference type="EMBL" id="PIH08908.1"/>
    </source>
</evidence>
<organism evidence="1 2">
    <name type="scientific">Staphylococcus epidermidis</name>
    <dbReference type="NCBI Taxonomy" id="1282"/>
    <lineage>
        <taxon>Bacteria</taxon>
        <taxon>Bacillati</taxon>
        <taxon>Bacillota</taxon>
        <taxon>Bacilli</taxon>
        <taxon>Bacillales</taxon>
        <taxon>Staphylococcaceae</taxon>
        <taxon>Staphylococcus</taxon>
    </lineage>
</organism>
<comment type="caution">
    <text evidence="1">The sequence shown here is derived from an EMBL/GenBank/DDBJ whole genome shotgun (WGS) entry which is preliminary data.</text>
</comment>
<feature type="non-terminal residue" evidence="1">
    <location>
        <position position="164"/>
    </location>
</feature>